<sequence length="356" mass="38514">MKHNILTLLLVIFLIAGGSCGFAAADETYDNITYPAADEVLVEGNTSGTYAGIIAGLSAVSVSLNNSASSLIATPVDTGNISLDLQMQITELQVLLTEMNATSVPLENQNELETIILNVENASESLSRDSPDFIQISADLQNASSAIDGVSAQIAALQTEQSVTPTESLQVEPTDTPMQNGSVPESPDYDLVTISWISAGVAILLIVVGLVIWIKKRAKRGKMENTTKIPTSDEAPLFTTADDGPEQNESWETHDIEDNMRESNGETDTEKDLENTPVNLSHAEQFKLIAASIAESHGIMKSDALTPRDLLKITEGTPLVKEYVELYERVRYSKHASVSDIIRLKELAKILLEQNA</sequence>
<reference evidence="3 4" key="1">
    <citation type="journal article" date="2009" name="Stand. Genomic Sci.">
        <title>Complete genome sequence of Methanocorpusculum labreanum type strain Z.</title>
        <authorList>
            <person name="Anderson I.J."/>
            <person name="Sieprawska-Lupa M."/>
            <person name="Goltsman E."/>
            <person name="Lapidus A."/>
            <person name="Copeland A."/>
            <person name="Glavina Del Rio T."/>
            <person name="Tice H."/>
            <person name="Dalin E."/>
            <person name="Barry K."/>
            <person name="Pitluck S."/>
            <person name="Hauser L."/>
            <person name="Land M."/>
            <person name="Lucas S."/>
            <person name="Richardson P."/>
            <person name="Whitman W.B."/>
            <person name="Kyrpides N.C."/>
        </authorList>
    </citation>
    <scope>NUCLEOTIDE SEQUENCE [LARGE SCALE GENOMIC DNA]</scope>
    <source>
        <strain evidence="4">ATCC 43576 / DSM 4855 / Z</strain>
    </source>
</reference>
<keyword evidence="4" id="KW-1185">Reference proteome</keyword>
<dbReference type="HOGENOM" id="CLU_777582_0_0_2"/>
<evidence type="ECO:0008006" key="5">
    <source>
        <dbReference type="Google" id="ProtNLM"/>
    </source>
</evidence>
<feature type="region of interest" description="Disordered" evidence="1">
    <location>
        <begin position="223"/>
        <end position="274"/>
    </location>
</feature>
<dbReference type="STRING" id="410358.Mlab_0880"/>
<dbReference type="Proteomes" id="UP000000365">
    <property type="component" value="Chromosome"/>
</dbReference>
<feature type="region of interest" description="Disordered" evidence="1">
    <location>
        <begin position="161"/>
        <end position="183"/>
    </location>
</feature>
<feature type="compositionally biased region" description="Basic and acidic residues" evidence="1">
    <location>
        <begin position="251"/>
        <end position="274"/>
    </location>
</feature>
<keyword evidence="2" id="KW-1133">Transmembrane helix</keyword>
<dbReference type="AlphaFoldDB" id="A2SRU5"/>
<keyword evidence="2" id="KW-0472">Membrane</keyword>
<proteinExistence type="predicted"/>
<keyword evidence="2" id="KW-0812">Transmembrane</keyword>
<evidence type="ECO:0000256" key="2">
    <source>
        <dbReference type="SAM" id="Phobius"/>
    </source>
</evidence>
<evidence type="ECO:0000256" key="1">
    <source>
        <dbReference type="SAM" id="MobiDB-lite"/>
    </source>
</evidence>
<name>A2SRU5_METLZ</name>
<dbReference type="GeneID" id="4794503"/>
<feature type="transmembrane region" description="Helical" evidence="2">
    <location>
        <begin position="194"/>
        <end position="214"/>
    </location>
</feature>
<evidence type="ECO:0000313" key="3">
    <source>
        <dbReference type="EMBL" id="ABN07051.1"/>
    </source>
</evidence>
<dbReference type="KEGG" id="mla:Mlab_0880"/>
<dbReference type="EMBL" id="CP000559">
    <property type="protein sequence ID" value="ABN07051.1"/>
    <property type="molecule type" value="Genomic_DNA"/>
</dbReference>
<accession>A2SRU5</accession>
<gene>
    <name evidence="3" type="ordered locus">Mlab_0880</name>
</gene>
<organism evidence="3 4">
    <name type="scientific">Methanocorpusculum labreanum (strain ATCC 43576 / DSM 4855 / Z)</name>
    <dbReference type="NCBI Taxonomy" id="410358"/>
    <lineage>
        <taxon>Archaea</taxon>
        <taxon>Methanobacteriati</taxon>
        <taxon>Methanobacteriota</taxon>
        <taxon>Stenosarchaea group</taxon>
        <taxon>Methanomicrobia</taxon>
        <taxon>Methanomicrobiales</taxon>
        <taxon>Methanocorpusculaceae</taxon>
        <taxon>Methanocorpusculum</taxon>
    </lineage>
</organism>
<evidence type="ECO:0000313" key="4">
    <source>
        <dbReference type="Proteomes" id="UP000000365"/>
    </source>
</evidence>
<dbReference type="PROSITE" id="PS51257">
    <property type="entry name" value="PROKAR_LIPOPROTEIN"/>
    <property type="match status" value="1"/>
</dbReference>
<protein>
    <recommendedName>
        <fullName evidence="5">DUF4129 domain-containing protein</fullName>
    </recommendedName>
</protein>
<dbReference type="RefSeq" id="WP_011833252.1">
    <property type="nucleotide sequence ID" value="NC_008942.1"/>
</dbReference>